<dbReference type="GO" id="GO:0003676">
    <property type="term" value="F:nucleic acid binding"/>
    <property type="evidence" value="ECO:0007669"/>
    <property type="project" value="InterPro"/>
</dbReference>
<dbReference type="AlphaFoldDB" id="A0A5J4S8L8"/>
<gene>
    <name evidence="7" type="ORF">EZS27_009806</name>
    <name evidence="8" type="ORF">EZS27_009812</name>
</gene>
<dbReference type="InterPro" id="IPR050953">
    <property type="entry name" value="N4_N6_ade-DNA_methylase"/>
</dbReference>
<feature type="domain" description="Type II methyltransferase M.TaqI-like" evidence="6">
    <location>
        <begin position="411"/>
        <end position="561"/>
    </location>
</feature>
<dbReference type="PRINTS" id="PR00507">
    <property type="entry name" value="N12N6MTFRASE"/>
</dbReference>
<dbReference type="GO" id="GO:0009007">
    <property type="term" value="F:site-specific DNA-methyltransferase (adenine-specific) activity"/>
    <property type="evidence" value="ECO:0007669"/>
    <property type="project" value="UniProtKB-EC"/>
</dbReference>
<evidence type="ECO:0000256" key="3">
    <source>
        <dbReference type="ARBA" id="ARBA00022679"/>
    </source>
</evidence>
<name>A0A5J4S8L8_9ZZZZ</name>
<dbReference type="InterPro" id="IPR011639">
    <property type="entry name" value="MethylTrfase_TaqI-like_dom"/>
</dbReference>
<comment type="catalytic activity">
    <reaction evidence="5">
        <text>a 2'-deoxyadenosine in DNA + S-adenosyl-L-methionine = an N(6)-methyl-2'-deoxyadenosine in DNA + S-adenosyl-L-homocysteine + H(+)</text>
        <dbReference type="Rhea" id="RHEA:15197"/>
        <dbReference type="Rhea" id="RHEA-COMP:12418"/>
        <dbReference type="Rhea" id="RHEA-COMP:12419"/>
        <dbReference type="ChEBI" id="CHEBI:15378"/>
        <dbReference type="ChEBI" id="CHEBI:57856"/>
        <dbReference type="ChEBI" id="CHEBI:59789"/>
        <dbReference type="ChEBI" id="CHEBI:90615"/>
        <dbReference type="ChEBI" id="CHEBI:90616"/>
        <dbReference type="EC" id="2.1.1.72"/>
    </reaction>
</comment>
<dbReference type="GO" id="GO:0006304">
    <property type="term" value="P:DNA modification"/>
    <property type="evidence" value="ECO:0007669"/>
    <property type="project" value="InterPro"/>
</dbReference>
<protein>
    <recommendedName>
        <fullName evidence="1">site-specific DNA-methyltransferase (adenine-specific)</fullName>
        <ecNumber evidence="1">2.1.1.72</ecNumber>
    </recommendedName>
</protein>
<evidence type="ECO:0000259" key="6">
    <source>
        <dbReference type="Pfam" id="PF07669"/>
    </source>
</evidence>
<evidence type="ECO:0000313" key="8">
    <source>
        <dbReference type="EMBL" id="KAA6342443.1"/>
    </source>
</evidence>
<dbReference type="GO" id="GO:0032259">
    <property type="term" value="P:methylation"/>
    <property type="evidence" value="ECO:0007669"/>
    <property type="project" value="UniProtKB-KW"/>
</dbReference>
<sequence>MCFMVSTKDISIDFQQGLSKLGFDADDALFLVNAEPDELEILFHLYTAEKFGATAVYLRKQLNGSYKPQVYLFDKTDNGFNNRDESELAEIQKKIWTSGEVPLVCIFYNTDVAILDCTKHITKDYKPEYLVESLNTVGKAQNLYNKHFAIKIKTGIFWEQEELKNKFKFQNSAYDRLIENIKIVERRLSEELENTSTKIITKIIVQSILIKYLEERIDKEGNKLLSVKYFKKYDNADTFNDVLKKGKFVELLNDLNDEKTGFNGNVFKWETEEIAQLNKLNLSIVAELLATDKFHINSKQAEIKFPDWRYFEFQFIPVELISRLYEEFLGENKQEKGLYYTPSHLAKLLVDECLPLKKYQDINLADFTILDPACGSGIFLVVAFKRLVQIWKLQNEMKRPAIDDLKLLLRNIYGVDKEEQAIRLSSFSLSLALCDELEPKKIIDELKFDDLQKENLICSDFFVCKKIKNKKFNLVIGNPPYVRGGTRNFDDNKTKINGEIVEIPNNQIALKFLGDSFCNLKQNGLQCLLVKSSGVLYNSTSQSFMKILFSKTNVIQILDFTGLARNKALWDNQKEYITDTGKIKQNLLEVETAAIFIRNEKPDFTKNILHLTFRRTKSTKERIVFEVDDYDMHFVNRQNAMNNMSIWKINLLGGGRIKITIEKLTSIGTLQNLFNGKGIYGEGAGGAKSLPNEAFFENRIDDSFITSNYNASFNGKKDKPVYAHPNFLIKENIDLPFCLNNNLNKFSNEIVGFHSTDTKLLGEISDFFRKYHDVLKFFNICTSGKMLVYKNTACKQEDILSLPIDLTIDLSTLLSDFDFNIIHDVNNILQFFLRRGENSDAVKPVEKKKIVSVLSNYGTEFSKALNFIYETEKRKFRLSDVVELKNSLFATIFKYDSVNDKPMFHRNDSALDIVGLTNHEISSQLSVSRIIKLYPQKDTIVFVKPNQYRYWLSLTAYRDADKCFSDFADAGF</sequence>
<accession>A0A5J4S8L8</accession>
<dbReference type="InterPro" id="IPR002052">
    <property type="entry name" value="DNA_methylase_N6_adenine_CS"/>
</dbReference>
<evidence type="ECO:0000256" key="4">
    <source>
        <dbReference type="ARBA" id="ARBA00022691"/>
    </source>
</evidence>
<comment type="caution">
    <text evidence="7">The sequence shown here is derived from an EMBL/GenBank/DDBJ whole genome shotgun (WGS) entry which is preliminary data.</text>
</comment>
<dbReference type="Pfam" id="PF07669">
    <property type="entry name" value="Eco57I"/>
    <property type="match status" value="1"/>
</dbReference>
<keyword evidence="2 7" id="KW-0489">Methyltransferase</keyword>
<dbReference type="EMBL" id="SNRY01000326">
    <property type="protein sequence ID" value="KAA6342443.1"/>
    <property type="molecule type" value="Genomic_DNA"/>
</dbReference>
<evidence type="ECO:0000313" key="7">
    <source>
        <dbReference type="EMBL" id="KAA6342437.1"/>
    </source>
</evidence>
<evidence type="ECO:0000256" key="5">
    <source>
        <dbReference type="ARBA" id="ARBA00047942"/>
    </source>
</evidence>
<keyword evidence="4" id="KW-0949">S-adenosyl-L-methionine</keyword>
<dbReference type="PROSITE" id="PS00092">
    <property type="entry name" value="N6_MTASE"/>
    <property type="match status" value="1"/>
</dbReference>
<dbReference type="PANTHER" id="PTHR33841:SF1">
    <property type="entry name" value="DNA METHYLTRANSFERASE A"/>
    <property type="match status" value="1"/>
</dbReference>
<evidence type="ECO:0000256" key="1">
    <source>
        <dbReference type="ARBA" id="ARBA00011900"/>
    </source>
</evidence>
<dbReference type="PANTHER" id="PTHR33841">
    <property type="entry name" value="DNA METHYLTRANSFERASE YEEA-RELATED"/>
    <property type="match status" value="1"/>
</dbReference>
<dbReference type="EMBL" id="SNRY01000326">
    <property type="protein sequence ID" value="KAA6342437.1"/>
    <property type="molecule type" value="Genomic_DNA"/>
</dbReference>
<evidence type="ECO:0000256" key="2">
    <source>
        <dbReference type="ARBA" id="ARBA00022603"/>
    </source>
</evidence>
<dbReference type="EC" id="2.1.1.72" evidence="1"/>
<proteinExistence type="predicted"/>
<keyword evidence="3 7" id="KW-0808">Transferase</keyword>
<organism evidence="7">
    <name type="scientific">termite gut metagenome</name>
    <dbReference type="NCBI Taxonomy" id="433724"/>
    <lineage>
        <taxon>unclassified sequences</taxon>
        <taxon>metagenomes</taxon>
        <taxon>organismal metagenomes</taxon>
    </lineage>
</organism>
<dbReference type="SUPFAM" id="SSF53335">
    <property type="entry name" value="S-adenosyl-L-methionine-dependent methyltransferases"/>
    <property type="match status" value="1"/>
</dbReference>
<reference evidence="7" key="1">
    <citation type="submission" date="2019-03" db="EMBL/GenBank/DDBJ databases">
        <title>Single cell metagenomics reveals metabolic interactions within the superorganism composed of flagellate Streblomastix strix and complex community of Bacteroidetes bacteria on its surface.</title>
        <authorList>
            <person name="Treitli S.C."/>
            <person name="Kolisko M."/>
            <person name="Husnik F."/>
            <person name="Keeling P."/>
            <person name="Hampl V."/>
        </authorList>
    </citation>
    <scope>NUCLEOTIDE SEQUENCE</scope>
    <source>
        <strain evidence="7">STM</strain>
    </source>
</reference>
<dbReference type="Gene3D" id="3.40.50.150">
    <property type="entry name" value="Vaccinia Virus protein VP39"/>
    <property type="match status" value="1"/>
</dbReference>
<dbReference type="InterPro" id="IPR029063">
    <property type="entry name" value="SAM-dependent_MTases_sf"/>
</dbReference>